<feature type="signal peptide" evidence="1">
    <location>
        <begin position="1"/>
        <end position="17"/>
    </location>
</feature>
<sequence>MITKFLIFSALFSLILPYKVLIFCPKSSHSHVNFLGSIGDILVKGGHDVTMLLAEANPHINTNGAKLAKLHIVPGTKDISDTFSNISSISDVWVTSKHPTSHMGIIKKRMQ</sequence>
<dbReference type="Proteomes" id="UP000046392">
    <property type="component" value="Unplaced"/>
</dbReference>
<keyword evidence="1" id="KW-0732">Signal</keyword>
<proteinExistence type="predicted"/>
<dbReference type="WBParaSite" id="SPAL_0000409600.1">
    <property type="protein sequence ID" value="SPAL_0000409600.1"/>
    <property type="gene ID" value="SPAL_0000409600"/>
</dbReference>
<accession>A0A0N5BDL3</accession>
<reference evidence="3" key="1">
    <citation type="submission" date="2017-02" db="UniProtKB">
        <authorList>
            <consortium name="WormBaseParasite"/>
        </authorList>
    </citation>
    <scope>IDENTIFICATION</scope>
</reference>
<name>A0A0N5BDL3_STREA</name>
<dbReference type="AlphaFoldDB" id="A0A0N5BDL3"/>
<organism evidence="2 3">
    <name type="scientific">Strongyloides papillosus</name>
    <name type="common">Intestinal threadworm</name>
    <dbReference type="NCBI Taxonomy" id="174720"/>
    <lineage>
        <taxon>Eukaryota</taxon>
        <taxon>Metazoa</taxon>
        <taxon>Ecdysozoa</taxon>
        <taxon>Nematoda</taxon>
        <taxon>Chromadorea</taxon>
        <taxon>Rhabditida</taxon>
        <taxon>Tylenchina</taxon>
        <taxon>Panagrolaimomorpha</taxon>
        <taxon>Strongyloidoidea</taxon>
        <taxon>Strongyloididae</taxon>
        <taxon>Strongyloides</taxon>
    </lineage>
</organism>
<feature type="chain" id="PRO_5005894416" evidence="1">
    <location>
        <begin position="18"/>
        <end position="111"/>
    </location>
</feature>
<evidence type="ECO:0000256" key="1">
    <source>
        <dbReference type="SAM" id="SignalP"/>
    </source>
</evidence>
<evidence type="ECO:0000313" key="3">
    <source>
        <dbReference type="WBParaSite" id="SPAL_0000409600.1"/>
    </source>
</evidence>
<keyword evidence="2" id="KW-1185">Reference proteome</keyword>
<evidence type="ECO:0000313" key="2">
    <source>
        <dbReference type="Proteomes" id="UP000046392"/>
    </source>
</evidence>
<dbReference type="SUPFAM" id="SSF53756">
    <property type="entry name" value="UDP-Glycosyltransferase/glycogen phosphorylase"/>
    <property type="match status" value="1"/>
</dbReference>
<protein>
    <submittedName>
        <fullName evidence="3">Glucuronosyltransferase</fullName>
    </submittedName>
</protein>